<dbReference type="InterPro" id="IPR049577">
    <property type="entry name" value="GMPP_N"/>
</dbReference>
<dbReference type="GO" id="GO:0004475">
    <property type="term" value="F:mannose-1-phosphate guanylyltransferase (GTP) activity"/>
    <property type="evidence" value="ECO:0007669"/>
    <property type="project" value="UniProtKB-EC"/>
</dbReference>
<keyword evidence="6" id="KW-0547">Nucleotide-binding</keyword>
<dbReference type="GO" id="GO:0009298">
    <property type="term" value="P:GDP-mannose biosynthetic process"/>
    <property type="evidence" value="ECO:0007669"/>
    <property type="project" value="UniProtKB-UniPathway"/>
</dbReference>
<dbReference type="Gene3D" id="2.60.120.10">
    <property type="entry name" value="Jelly Rolls"/>
    <property type="match status" value="1"/>
</dbReference>
<dbReference type="SUPFAM" id="SSF51182">
    <property type="entry name" value="RmlC-like cupins"/>
    <property type="match status" value="1"/>
</dbReference>
<dbReference type="FunFam" id="3.90.550.10:FF:000046">
    <property type="entry name" value="Mannose-1-phosphate guanylyltransferase (GDP)"/>
    <property type="match status" value="1"/>
</dbReference>
<feature type="domain" description="MannoseP isomerase/GMP-like beta-helix" evidence="12">
    <location>
        <begin position="307"/>
        <end position="356"/>
    </location>
</feature>
<dbReference type="NCBIfam" id="TIGR01479">
    <property type="entry name" value="GMP_PMI"/>
    <property type="match status" value="1"/>
</dbReference>
<dbReference type="InterPro" id="IPR011051">
    <property type="entry name" value="RmlC_Cupin_sf"/>
</dbReference>
<comment type="similarity">
    <text evidence="2 9">Belongs to the mannose-6-phosphate isomerase type 2 family.</text>
</comment>
<name>A0A0F3ILU9_9GAMM</name>
<evidence type="ECO:0000256" key="4">
    <source>
        <dbReference type="ARBA" id="ARBA00022679"/>
    </source>
</evidence>
<dbReference type="InterPro" id="IPR006375">
    <property type="entry name" value="Man1P_GuaTrfase/Man6P_Isoase"/>
</dbReference>
<evidence type="ECO:0000256" key="5">
    <source>
        <dbReference type="ARBA" id="ARBA00022695"/>
    </source>
</evidence>
<dbReference type="EMBL" id="LAJX01000021">
    <property type="protein sequence ID" value="KJV07701.1"/>
    <property type="molecule type" value="Genomic_DNA"/>
</dbReference>
<proteinExistence type="inferred from homology"/>
<evidence type="ECO:0000256" key="1">
    <source>
        <dbReference type="ARBA" id="ARBA00004823"/>
    </source>
</evidence>
<dbReference type="InterPro" id="IPR005835">
    <property type="entry name" value="NTP_transferase_dom"/>
</dbReference>
<dbReference type="Proteomes" id="UP000033684">
    <property type="component" value="Unassembled WGS sequence"/>
</dbReference>
<dbReference type="InterPro" id="IPR051161">
    <property type="entry name" value="Mannose-6P_isomerase_type2"/>
</dbReference>
<comment type="catalytic activity">
    <reaction evidence="8">
        <text>alpha-D-mannose 1-phosphate + GTP + H(+) = GDP-alpha-D-mannose + diphosphate</text>
        <dbReference type="Rhea" id="RHEA:15229"/>
        <dbReference type="ChEBI" id="CHEBI:15378"/>
        <dbReference type="ChEBI" id="CHEBI:33019"/>
        <dbReference type="ChEBI" id="CHEBI:37565"/>
        <dbReference type="ChEBI" id="CHEBI:57527"/>
        <dbReference type="ChEBI" id="CHEBI:58409"/>
        <dbReference type="EC" id="2.7.7.13"/>
    </reaction>
</comment>
<evidence type="ECO:0000256" key="2">
    <source>
        <dbReference type="ARBA" id="ARBA00006115"/>
    </source>
</evidence>
<keyword evidence="7" id="KW-0342">GTP-binding</keyword>
<evidence type="ECO:0000313" key="14">
    <source>
        <dbReference type="Proteomes" id="UP000033684"/>
    </source>
</evidence>
<dbReference type="Gene3D" id="3.90.550.10">
    <property type="entry name" value="Spore Coat Polysaccharide Biosynthesis Protein SpsA, Chain A"/>
    <property type="match status" value="1"/>
</dbReference>
<protein>
    <recommendedName>
        <fullName evidence="3">mannose-1-phosphate guanylyltransferase</fullName>
        <ecNumber evidence="3">2.7.7.13</ecNumber>
    </recommendedName>
</protein>
<evidence type="ECO:0000259" key="12">
    <source>
        <dbReference type="Pfam" id="PF22640"/>
    </source>
</evidence>
<dbReference type="FunFam" id="2.60.120.10:FF:000032">
    <property type="entry name" value="Mannose-1-phosphate guanylyltransferase/mannose-6-phosphate isomerase"/>
    <property type="match status" value="1"/>
</dbReference>
<reference evidence="13 14" key="2">
    <citation type="journal article" date="2016" name="Microb. Ecol.">
        <title>Genome Characteristics of a Novel Type I Methanotroph (Sn10-6) Isolated from a Flooded Indian Rice Field.</title>
        <authorList>
            <person name="Rahalkar M.C."/>
            <person name="Pandit P.S."/>
            <person name="Dhakephalkar P.K."/>
            <person name="Pore S."/>
            <person name="Arora P."/>
            <person name="Kapse N."/>
        </authorList>
    </citation>
    <scope>NUCLEOTIDE SEQUENCE [LARGE SCALE GENOMIC DNA]</scope>
    <source>
        <strain evidence="13 14">Sn10-6</strain>
    </source>
</reference>
<organism evidence="13 14">
    <name type="scientific">Methylocucumis oryzae</name>
    <dbReference type="NCBI Taxonomy" id="1632867"/>
    <lineage>
        <taxon>Bacteria</taxon>
        <taxon>Pseudomonadati</taxon>
        <taxon>Pseudomonadota</taxon>
        <taxon>Gammaproteobacteria</taxon>
        <taxon>Methylococcales</taxon>
        <taxon>Methylococcaceae</taxon>
        <taxon>Methylocucumis</taxon>
    </lineage>
</organism>
<evidence type="ECO:0000256" key="9">
    <source>
        <dbReference type="RuleBase" id="RU004190"/>
    </source>
</evidence>
<dbReference type="Pfam" id="PF00483">
    <property type="entry name" value="NTP_transferase"/>
    <property type="match status" value="1"/>
</dbReference>
<evidence type="ECO:0000256" key="3">
    <source>
        <dbReference type="ARBA" id="ARBA00012387"/>
    </source>
</evidence>
<keyword evidence="4" id="KW-0808">Transferase</keyword>
<gene>
    <name evidence="13" type="ORF">VZ94_02890</name>
</gene>
<comment type="pathway">
    <text evidence="1">Nucleotide-sugar biosynthesis; GDP-alpha-D-mannose biosynthesis; GDP-alpha-D-mannose from alpha-D-mannose 1-phosphate (GTP route): step 1/1.</text>
</comment>
<evidence type="ECO:0000259" key="10">
    <source>
        <dbReference type="Pfam" id="PF00483"/>
    </source>
</evidence>
<dbReference type="UniPathway" id="UPA00126">
    <property type="reaction ID" value="UER00930"/>
</dbReference>
<dbReference type="GO" id="GO:0000271">
    <property type="term" value="P:polysaccharide biosynthetic process"/>
    <property type="evidence" value="ECO:0007669"/>
    <property type="project" value="InterPro"/>
</dbReference>
<dbReference type="SUPFAM" id="SSF53448">
    <property type="entry name" value="Nucleotide-diphospho-sugar transferases"/>
    <property type="match status" value="1"/>
</dbReference>
<dbReference type="PATRIC" id="fig|1632867.3.peg.2443"/>
<feature type="domain" description="Mannose-6-phosphate isomerase type II C-terminal" evidence="11">
    <location>
        <begin position="360"/>
        <end position="474"/>
    </location>
</feature>
<feature type="domain" description="Nucleotidyl transferase" evidence="10">
    <location>
        <begin position="9"/>
        <end position="287"/>
    </location>
</feature>
<evidence type="ECO:0000259" key="11">
    <source>
        <dbReference type="Pfam" id="PF01050"/>
    </source>
</evidence>
<reference evidence="14" key="1">
    <citation type="submission" date="2015-03" db="EMBL/GenBank/DDBJ databases">
        <title>Draft genome sequence of a novel methanotroph (Sn10-6) isolated from flooded ricefield rhizosphere in India.</title>
        <authorList>
            <person name="Pandit P.S."/>
            <person name="Pore S.D."/>
            <person name="Arora P."/>
            <person name="Kapse N.G."/>
            <person name="Dhakephalkar P.K."/>
            <person name="Rahalkar M.C."/>
        </authorList>
    </citation>
    <scope>NUCLEOTIDE SEQUENCE [LARGE SCALE GENOMIC DNA]</scope>
    <source>
        <strain evidence="14">Sn10-6</strain>
    </source>
</reference>
<dbReference type="OrthoDB" id="9806359at2"/>
<evidence type="ECO:0000256" key="8">
    <source>
        <dbReference type="ARBA" id="ARBA00047343"/>
    </source>
</evidence>
<dbReference type="Pfam" id="PF22640">
    <property type="entry name" value="ManC_GMP_beta-helix"/>
    <property type="match status" value="1"/>
</dbReference>
<dbReference type="CDD" id="cd02509">
    <property type="entry name" value="GDP-M1P_Guanylyltransferase"/>
    <property type="match status" value="1"/>
</dbReference>
<accession>A0A0F3ILU9</accession>
<dbReference type="PANTHER" id="PTHR46390:SF1">
    <property type="entry name" value="MANNOSE-1-PHOSPHATE GUANYLYLTRANSFERASE"/>
    <property type="match status" value="1"/>
</dbReference>
<keyword evidence="5" id="KW-0548">Nucleotidyltransferase</keyword>
<dbReference type="GO" id="GO:0005525">
    <property type="term" value="F:GTP binding"/>
    <property type="evidence" value="ECO:0007669"/>
    <property type="project" value="UniProtKB-KW"/>
</dbReference>
<dbReference type="InterPro" id="IPR014710">
    <property type="entry name" value="RmlC-like_jellyroll"/>
</dbReference>
<dbReference type="AlphaFoldDB" id="A0A0F3ILU9"/>
<dbReference type="PANTHER" id="PTHR46390">
    <property type="entry name" value="MANNOSE-1-PHOSPHATE GUANYLYLTRANSFERASE"/>
    <property type="match status" value="1"/>
</dbReference>
<dbReference type="InterPro" id="IPR029044">
    <property type="entry name" value="Nucleotide-diphossugar_trans"/>
</dbReference>
<dbReference type="EC" id="2.7.7.13" evidence="3"/>
<dbReference type="RefSeq" id="WP_045778093.1">
    <property type="nucleotide sequence ID" value="NZ_LAJX01000021.1"/>
</dbReference>
<dbReference type="CDD" id="cd02213">
    <property type="entry name" value="cupin_PMI_typeII_C"/>
    <property type="match status" value="1"/>
</dbReference>
<dbReference type="Pfam" id="PF01050">
    <property type="entry name" value="MannoseP_isomer"/>
    <property type="match status" value="1"/>
</dbReference>
<comment type="caution">
    <text evidence="13">The sequence shown here is derived from an EMBL/GenBank/DDBJ whole genome shotgun (WGS) entry which is preliminary data.</text>
</comment>
<evidence type="ECO:0000313" key="13">
    <source>
        <dbReference type="EMBL" id="KJV07701.1"/>
    </source>
</evidence>
<dbReference type="InterPro" id="IPR001538">
    <property type="entry name" value="Man6P_isomerase-2_C"/>
</dbReference>
<evidence type="ECO:0000256" key="7">
    <source>
        <dbReference type="ARBA" id="ARBA00023134"/>
    </source>
</evidence>
<evidence type="ECO:0000256" key="6">
    <source>
        <dbReference type="ARBA" id="ARBA00022741"/>
    </source>
</evidence>
<dbReference type="InterPro" id="IPR054566">
    <property type="entry name" value="ManC/GMP-like_b-helix"/>
</dbReference>
<sequence length="479" mass="53136">MTQYPTIIPVILSGGAGTRLWPISREGHPKPFMKLHDQQSLIEKTYRRALAIAHNQSVLTITKRDYYFACKDELNHASDHKANGFFLLEPFGRNTAPAIALAALYVAEQFGENALMLVLASDHLIQNQLEFNQAVQDASALAQQGYLVTFGIKPTAPETGFGYIEAGSAIGAGFKVQRFVEKPSLEIAKQYLAAGNYSWNSGMFCFSATSLLTEMVLHAPDIFNVAKECYQATQACKNTELFVEFDADSFSRFNDVSIDYALMEKSERVAMIQATFDWSDIGSWDAVAGLLPADSNGNRLNGDIAVLNVNDCFIHSSSRVIGAIGLEHLIVVDTPDALLIANRAQLQDVKHIVTRLKSDGHEAATTHKTVLRPWGSYTVLEEGERFKIKRLQVNSGCSLSLQMHYHRSEHWVVVSGTAKVVLDDREFLLNTNESTFIPAGHRHRLANPGIMNLVMIEVQSGDYVGEDDIVRFEDTYGRV</sequence>
<keyword evidence="14" id="KW-1185">Reference proteome</keyword>